<dbReference type="InterPro" id="IPR003439">
    <property type="entry name" value="ABC_transporter-like_ATP-bd"/>
</dbReference>
<comment type="caution">
    <text evidence="4">The sequence shown here is derived from an EMBL/GenBank/DDBJ whole genome shotgun (WGS) entry which is preliminary data.</text>
</comment>
<dbReference type="InterPro" id="IPR032524">
    <property type="entry name" value="ABC_tran_C"/>
</dbReference>
<keyword evidence="2 4" id="KW-0067">ATP-binding</keyword>
<dbReference type="SUPFAM" id="SSF52540">
    <property type="entry name" value="P-loop containing nucleoside triphosphate hydrolases"/>
    <property type="match status" value="2"/>
</dbReference>
<dbReference type="SMART" id="SM00382">
    <property type="entry name" value="AAA"/>
    <property type="match status" value="2"/>
</dbReference>
<dbReference type="Pfam" id="PF16326">
    <property type="entry name" value="ABC_tran_CTD"/>
    <property type="match status" value="1"/>
</dbReference>
<accession>E6Q3Q5</accession>
<dbReference type="PROSITE" id="PS00211">
    <property type="entry name" value="ABC_TRANSPORTER_1"/>
    <property type="match status" value="1"/>
</dbReference>
<dbReference type="CDD" id="cd03221">
    <property type="entry name" value="ABCF_EF-3"/>
    <property type="match status" value="2"/>
</dbReference>
<dbReference type="InterPro" id="IPR032781">
    <property type="entry name" value="ABC_tran_Xtn"/>
</dbReference>
<dbReference type="InterPro" id="IPR037118">
    <property type="entry name" value="Val-tRNA_synth_C_sf"/>
</dbReference>
<sequence length="606" mass="67379">MELLRFEDLECRYGAREIFAGLGGVLRDGERIALVGPNGAGKSSLLRLLAGVDAPNGGRIVRARDARMGYLAQSVADETEATLQELVDGALARVADDEYDRKRKLLRTMLAAFGFSPEEYARPLREFSGGQRSKGALAHLLIDEPDYLILDEPTNHLDIGTVRWLENTIAADKRAYLIVSHDRYFIDRVATQIWELDRGTLYVYPPSSRAYTAFLEAREVRRENERRAYETYIAERDKRRATIAGLRATHTSSDYKQVRSRERQLARTEAALVAPEPPPEVARINVALAAHRRVTGGFAFELSGLTKGYAAPLFMGLAIDVQQGERIAIVGPNGAGKSTLLSILAGERTPDAGTVRYNPAARVAYFAQNAQEQLDPDASAIDAVLSAGNVPPERARGLLGRIGISGEMQERPVRSFSGGERRRIMLARLMAQNADVLLLDEPTNDLDISSREALESVLDEYPGTLVVVSHDRYLLARLAERVLWIEDGQWGILEGYDAYERFVRAREDRVGNVPAETDRPKTTRLTPLKVRSKLMVQIATVEREIAAFDARKIEIDALFAQPDLYEDRARVKALQAEVESLAVRSESALARWEELHAQLETASTPE</sequence>
<protein>
    <submittedName>
        <fullName evidence="4">Putative ABC transporter (ATP-binding protein)</fullName>
    </submittedName>
</protein>
<dbReference type="InterPro" id="IPR027417">
    <property type="entry name" value="P-loop_NTPase"/>
</dbReference>
<dbReference type="PANTHER" id="PTHR42855:SF2">
    <property type="entry name" value="DRUG RESISTANCE ABC TRANSPORTER,ATP-BINDING PROTEIN"/>
    <property type="match status" value="1"/>
</dbReference>
<evidence type="ECO:0000313" key="4">
    <source>
        <dbReference type="EMBL" id="CBI01816.1"/>
    </source>
</evidence>
<reference evidence="4" key="1">
    <citation type="submission" date="2009-10" db="EMBL/GenBank/DDBJ databases">
        <title>Diversity of trophic interactions inside an arsenic-rich microbial ecosystem.</title>
        <authorList>
            <person name="Bertin P.N."/>
            <person name="Heinrich-Salmeron A."/>
            <person name="Pelletier E."/>
            <person name="Goulhen-Chollet F."/>
            <person name="Arsene-Ploetze F."/>
            <person name="Gallien S."/>
            <person name="Calteau A."/>
            <person name="Vallenet D."/>
            <person name="Casiot C."/>
            <person name="Chane-Woon-Ming B."/>
            <person name="Giloteaux L."/>
            <person name="Barakat M."/>
            <person name="Bonnefoy V."/>
            <person name="Bruneel O."/>
            <person name="Chandler M."/>
            <person name="Cleiss J."/>
            <person name="Duran R."/>
            <person name="Elbaz-Poulichet F."/>
            <person name="Fonknechten N."/>
            <person name="Lauga B."/>
            <person name="Mornico D."/>
            <person name="Ortet P."/>
            <person name="Schaeffer C."/>
            <person name="Siguier P."/>
            <person name="Alexander Thil Smith A."/>
            <person name="Van Dorsselaer A."/>
            <person name="Weissenbach J."/>
            <person name="Medigue C."/>
            <person name="Le Paslier D."/>
        </authorList>
    </citation>
    <scope>NUCLEOTIDE SEQUENCE</scope>
</reference>
<dbReference type="InterPro" id="IPR017871">
    <property type="entry name" value="ABC_transporter-like_CS"/>
</dbReference>
<evidence type="ECO:0000256" key="1">
    <source>
        <dbReference type="ARBA" id="ARBA00022741"/>
    </source>
</evidence>
<feature type="domain" description="ABC transporter" evidence="3">
    <location>
        <begin position="281"/>
        <end position="512"/>
    </location>
</feature>
<dbReference type="PROSITE" id="PS50893">
    <property type="entry name" value="ABC_TRANSPORTER_2"/>
    <property type="match status" value="2"/>
</dbReference>
<dbReference type="AlphaFoldDB" id="E6Q3Q5"/>
<dbReference type="Gene3D" id="3.40.50.300">
    <property type="entry name" value="P-loop containing nucleotide triphosphate hydrolases"/>
    <property type="match status" value="2"/>
</dbReference>
<evidence type="ECO:0000256" key="2">
    <source>
        <dbReference type="ARBA" id="ARBA00022840"/>
    </source>
</evidence>
<feature type="domain" description="ABC transporter" evidence="3">
    <location>
        <begin position="4"/>
        <end position="223"/>
    </location>
</feature>
<dbReference type="InterPro" id="IPR051309">
    <property type="entry name" value="ABCF_ATPase"/>
</dbReference>
<dbReference type="GO" id="GO:0016887">
    <property type="term" value="F:ATP hydrolysis activity"/>
    <property type="evidence" value="ECO:0007669"/>
    <property type="project" value="InterPro"/>
</dbReference>
<keyword evidence="1" id="KW-0547">Nucleotide-binding</keyword>
<dbReference type="Pfam" id="PF00005">
    <property type="entry name" value="ABC_tran"/>
    <property type="match status" value="2"/>
</dbReference>
<dbReference type="GO" id="GO:0005524">
    <property type="term" value="F:ATP binding"/>
    <property type="evidence" value="ECO:0007669"/>
    <property type="project" value="UniProtKB-KW"/>
</dbReference>
<dbReference type="InterPro" id="IPR003593">
    <property type="entry name" value="AAA+_ATPase"/>
</dbReference>
<gene>
    <name evidence="4" type="ORF">CARN4_0808</name>
</gene>
<dbReference type="GO" id="GO:0003677">
    <property type="term" value="F:DNA binding"/>
    <property type="evidence" value="ECO:0007669"/>
    <property type="project" value="InterPro"/>
</dbReference>
<proteinExistence type="predicted"/>
<dbReference type="Gene3D" id="1.10.287.380">
    <property type="entry name" value="Valyl-tRNA synthetase, C-terminal domain"/>
    <property type="match status" value="1"/>
</dbReference>
<organism evidence="4">
    <name type="scientific">mine drainage metagenome</name>
    <dbReference type="NCBI Taxonomy" id="410659"/>
    <lineage>
        <taxon>unclassified sequences</taxon>
        <taxon>metagenomes</taxon>
        <taxon>ecological metagenomes</taxon>
    </lineage>
</organism>
<evidence type="ECO:0000259" key="3">
    <source>
        <dbReference type="PROSITE" id="PS50893"/>
    </source>
</evidence>
<dbReference type="PANTHER" id="PTHR42855">
    <property type="entry name" value="ABC TRANSPORTER ATP-BINDING SUBUNIT"/>
    <property type="match status" value="1"/>
</dbReference>
<dbReference type="EMBL" id="CABO01000025">
    <property type="protein sequence ID" value="CBI01816.1"/>
    <property type="molecule type" value="Genomic_DNA"/>
</dbReference>
<dbReference type="Pfam" id="PF12848">
    <property type="entry name" value="ABC_tran_Xtn"/>
    <property type="match status" value="1"/>
</dbReference>
<name>E6Q3Q5_9ZZZZ</name>